<dbReference type="CDD" id="cd04301">
    <property type="entry name" value="NAT_SF"/>
    <property type="match status" value="1"/>
</dbReference>
<dbReference type="SUPFAM" id="SSF55729">
    <property type="entry name" value="Acyl-CoA N-acyltransferases (Nat)"/>
    <property type="match status" value="1"/>
</dbReference>
<dbReference type="EMBL" id="JAEKNQ010000033">
    <property type="protein sequence ID" value="MBJ7603242.1"/>
    <property type="molecule type" value="Genomic_DNA"/>
</dbReference>
<dbReference type="AlphaFoldDB" id="A0A934KGN6"/>
<proteinExistence type="predicted"/>
<comment type="caution">
    <text evidence="4">The sequence shown here is derived from an EMBL/GenBank/DDBJ whole genome shotgun (WGS) entry which is preliminary data.</text>
</comment>
<dbReference type="Pfam" id="PF00583">
    <property type="entry name" value="Acetyltransf_1"/>
    <property type="match status" value="1"/>
</dbReference>
<evidence type="ECO:0000256" key="2">
    <source>
        <dbReference type="ARBA" id="ARBA00023315"/>
    </source>
</evidence>
<gene>
    <name evidence="4" type="ORF">JF888_08665</name>
</gene>
<dbReference type="InterPro" id="IPR016181">
    <property type="entry name" value="Acyl_CoA_acyltransferase"/>
</dbReference>
<sequence length="150" mass="16708">MPAIVGIYNWAVNQTFATIDSEPLSEEEAAAWWDEHGSTVTLVAVDDDVVAGWARLLPWRQRGYHMVEDLVYVDPVYHKLGVGRQLLNRLLEEARSAGHRTVVASVAADNGSGLRLHESLGFQQVGTLKDAAYKFGRWMDITLVQQSLSE</sequence>
<dbReference type="Proteomes" id="UP000620075">
    <property type="component" value="Unassembled WGS sequence"/>
</dbReference>
<evidence type="ECO:0000259" key="3">
    <source>
        <dbReference type="PROSITE" id="PS51186"/>
    </source>
</evidence>
<organism evidence="4 5">
    <name type="scientific">Candidatus Dormiibacter inghamiae</name>
    <dbReference type="NCBI Taxonomy" id="3127013"/>
    <lineage>
        <taxon>Bacteria</taxon>
        <taxon>Bacillati</taxon>
        <taxon>Candidatus Dormiibacterota</taxon>
        <taxon>Candidatus Dormibacteria</taxon>
        <taxon>Candidatus Dormibacterales</taxon>
        <taxon>Candidatus Dormibacteraceae</taxon>
        <taxon>Candidatus Dormiibacter</taxon>
    </lineage>
</organism>
<evidence type="ECO:0000256" key="1">
    <source>
        <dbReference type="ARBA" id="ARBA00022679"/>
    </source>
</evidence>
<name>A0A934KGN6_9BACT</name>
<dbReference type="GO" id="GO:0016747">
    <property type="term" value="F:acyltransferase activity, transferring groups other than amino-acyl groups"/>
    <property type="evidence" value="ECO:0007669"/>
    <property type="project" value="InterPro"/>
</dbReference>
<dbReference type="PROSITE" id="PS51186">
    <property type="entry name" value="GNAT"/>
    <property type="match status" value="1"/>
</dbReference>
<keyword evidence="2" id="KW-0012">Acyltransferase</keyword>
<protein>
    <submittedName>
        <fullName evidence="4">N-acetyltransferase</fullName>
    </submittedName>
</protein>
<evidence type="ECO:0000313" key="5">
    <source>
        <dbReference type="Proteomes" id="UP000620075"/>
    </source>
</evidence>
<dbReference type="PANTHER" id="PTHR43072">
    <property type="entry name" value="N-ACETYLTRANSFERASE"/>
    <property type="match status" value="1"/>
</dbReference>
<dbReference type="PANTHER" id="PTHR43072:SF23">
    <property type="entry name" value="UPF0039 PROTEIN C11D3.02C"/>
    <property type="match status" value="1"/>
</dbReference>
<feature type="domain" description="N-acetyltransferase" evidence="3">
    <location>
        <begin position="1"/>
        <end position="144"/>
    </location>
</feature>
<dbReference type="InterPro" id="IPR000182">
    <property type="entry name" value="GNAT_dom"/>
</dbReference>
<evidence type="ECO:0000313" key="4">
    <source>
        <dbReference type="EMBL" id="MBJ7603242.1"/>
    </source>
</evidence>
<accession>A0A934KGN6</accession>
<keyword evidence="1" id="KW-0808">Transferase</keyword>
<reference evidence="4 5" key="1">
    <citation type="submission" date="2020-10" db="EMBL/GenBank/DDBJ databases">
        <title>Ca. Dormibacterota MAGs.</title>
        <authorList>
            <person name="Montgomery K."/>
        </authorList>
    </citation>
    <scope>NUCLEOTIDE SEQUENCE [LARGE SCALE GENOMIC DNA]</scope>
    <source>
        <strain evidence="4">SC8811_S16_3</strain>
    </source>
</reference>
<dbReference type="Gene3D" id="3.40.630.30">
    <property type="match status" value="1"/>
</dbReference>